<evidence type="ECO:0000256" key="7">
    <source>
        <dbReference type="ARBA" id="ARBA00044208"/>
    </source>
</evidence>
<evidence type="ECO:0000256" key="5">
    <source>
        <dbReference type="ARBA" id="ARBA00022540"/>
    </source>
</evidence>
<reference evidence="12 13" key="3">
    <citation type="submission" date="2019-11" db="EMBL/GenBank/DDBJ databases">
        <title>A de novo genome assembly of a pear dwarfing rootstock.</title>
        <authorList>
            <person name="Wang F."/>
            <person name="Wang J."/>
            <person name="Li S."/>
            <person name="Zhang Y."/>
            <person name="Fang M."/>
            <person name="Ma L."/>
            <person name="Zhao Y."/>
            <person name="Jiang S."/>
        </authorList>
    </citation>
    <scope>NUCLEOTIDE SEQUENCE [LARGE SCALE GENOMIC DNA]</scope>
    <source>
        <strain evidence="12">S2</strain>
        <tissue evidence="12">Leaf</tissue>
    </source>
</reference>
<dbReference type="EMBL" id="SMOL01000487">
    <property type="protein sequence ID" value="KAB2611023.1"/>
    <property type="molecule type" value="Genomic_DNA"/>
</dbReference>
<proteinExistence type="inferred from homology"/>
<evidence type="ECO:0000256" key="4">
    <source>
        <dbReference type="ARBA" id="ARBA00022490"/>
    </source>
</evidence>
<dbReference type="GO" id="GO:0005085">
    <property type="term" value="F:guanyl-nucleotide exchange factor activity"/>
    <property type="evidence" value="ECO:0007669"/>
    <property type="project" value="TreeGrafter"/>
</dbReference>
<dbReference type="FunFam" id="3.40.50.10470:FF:000007">
    <property type="entry name" value="Translation initiation factor eIF-2B subunit alpha"/>
    <property type="match status" value="1"/>
</dbReference>
<evidence type="ECO:0000256" key="3">
    <source>
        <dbReference type="ARBA" id="ARBA00007251"/>
    </source>
</evidence>
<keyword evidence="6" id="KW-0648">Protein biosynthesis</keyword>
<gene>
    <name evidence="12" type="ORF">D8674_019055</name>
</gene>
<keyword evidence="5 12" id="KW-0396">Initiation factor</keyword>
<comment type="caution">
    <text evidence="12">The sequence shown here is derived from an EMBL/GenBank/DDBJ whole genome shotgun (WGS) entry which is preliminary data.</text>
</comment>
<dbReference type="SUPFAM" id="SSF54518">
    <property type="entry name" value="Tubby C-terminal domain-like"/>
    <property type="match status" value="1"/>
</dbReference>
<dbReference type="InterPro" id="IPR051501">
    <property type="entry name" value="eIF2B_alpha/beta/delta"/>
</dbReference>
<dbReference type="InterPro" id="IPR000649">
    <property type="entry name" value="IF-2B-related"/>
</dbReference>
<reference evidence="12 13" key="1">
    <citation type="submission" date="2019-09" db="EMBL/GenBank/DDBJ databases">
        <authorList>
            <person name="Ou C."/>
        </authorList>
    </citation>
    <scope>NUCLEOTIDE SEQUENCE [LARGE SCALE GENOMIC DNA]</scope>
    <source>
        <strain evidence="12">S2</strain>
        <tissue evidence="12">Leaf</tissue>
    </source>
</reference>
<accession>A0A5N5G6P7</accession>
<evidence type="ECO:0000313" key="13">
    <source>
        <dbReference type="Proteomes" id="UP000327157"/>
    </source>
</evidence>
<evidence type="ECO:0000256" key="10">
    <source>
        <dbReference type="RuleBase" id="RU003814"/>
    </source>
</evidence>
<dbReference type="InterPro" id="IPR025659">
    <property type="entry name" value="Tubby-like_C"/>
</dbReference>
<reference evidence="13" key="2">
    <citation type="submission" date="2019-10" db="EMBL/GenBank/DDBJ databases">
        <title>A de novo genome assembly of a pear dwarfing rootstock.</title>
        <authorList>
            <person name="Wang F."/>
            <person name="Wang J."/>
            <person name="Li S."/>
            <person name="Zhang Y."/>
            <person name="Fang M."/>
            <person name="Ma L."/>
            <person name="Zhao Y."/>
            <person name="Jiang S."/>
        </authorList>
    </citation>
    <scope>NUCLEOTIDE SEQUENCE [LARGE SCALE GENOMIC DNA]</scope>
</reference>
<evidence type="ECO:0000313" key="12">
    <source>
        <dbReference type="EMBL" id="KAB2611023.1"/>
    </source>
</evidence>
<dbReference type="PANTHER" id="PTHR45860:SF1">
    <property type="entry name" value="TRANSLATION INITIATION FACTOR EIF-2B SUBUNIT ALPHA"/>
    <property type="match status" value="1"/>
</dbReference>
<dbReference type="OrthoDB" id="10249309at2759"/>
<dbReference type="SUPFAM" id="SSF100950">
    <property type="entry name" value="NagB/RpiA/CoA transferase-like"/>
    <property type="match status" value="1"/>
</dbReference>
<evidence type="ECO:0000256" key="1">
    <source>
        <dbReference type="ARBA" id="ARBA00004514"/>
    </source>
</evidence>
<dbReference type="Proteomes" id="UP000327157">
    <property type="component" value="Chromosome 17"/>
</dbReference>
<dbReference type="Gene3D" id="2.40.160.200">
    <property type="entry name" value="LURP1-related"/>
    <property type="match status" value="1"/>
</dbReference>
<dbReference type="GO" id="GO:0005851">
    <property type="term" value="C:eukaryotic translation initiation factor 2B complex"/>
    <property type="evidence" value="ECO:0007669"/>
    <property type="project" value="TreeGrafter"/>
</dbReference>
<name>A0A5N5G6P7_9ROSA</name>
<dbReference type="Gene3D" id="3.40.50.10470">
    <property type="entry name" value="Translation initiation factor eif-2b, domain 2"/>
    <property type="match status" value="1"/>
</dbReference>
<organism evidence="12 13">
    <name type="scientific">Pyrus ussuriensis x Pyrus communis</name>
    <dbReference type="NCBI Taxonomy" id="2448454"/>
    <lineage>
        <taxon>Eukaryota</taxon>
        <taxon>Viridiplantae</taxon>
        <taxon>Streptophyta</taxon>
        <taxon>Embryophyta</taxon>
        <taxon>Tracheophyta</taxon>
        <taxon>Spermatophyta</taxon>
        <taxon>Magnoliopsida</taxon>
        <taxon>eudicotyledons</taxon>
        <taxon>Gunneridae</taxon>
        <taxon>Pentapetalae</taxon>
        <taxon>rosids</taxon>
        <taxon>fabids</taxon>
        <taxon>Rosales</taxon>
        <taxon>Rosaceae</taxon>
        <taxon>Amygdaloideae</taxon>
        <taxon>Maleae</taxon>
        <taxon>Pyrus</taxon>
    </lineage>
</organism>
<evidence type="ECO:0000256" key="11">
    <source>
        <dbReference type="SAM" id="MobiDB-lite"/>
    </source>
</evidence>
<dbReference type="InterPro" id="IPR037171">
    <property type="entry name" value="NagB/RpiA_transferase-like"/>
</dbReference>
<dbReference type="GO" id="GO:0003743">
    <property type="term" value="F:translation initiation factor activity"/>
    <property type="evidence" value="ECO:0007669"/>
    <property type="project" value="UniProtKB-KW"/>
</dbReference>
<evidence type="ECO:0000256" key="8">
    <source>
        <dbReference type="ARBA" id="ARBA00044236"/>
    </source>
</evidence>
<protein>
    <recommendedName>
        <fullName evidence="7">Translation initiation factor eIF2B subunit alpha</fullName>
    </recommendedName>
    <alternativeName>
        <fullName evidence="8">eIF2B GDP-GTP exchange factor subunit alpha</fullName>
    </alternativeName>
</protein>
<dbReference type="InterPro" id="IPR007612">
    <property type="entry name" value="LOR"/>
</dbReference>
<dbReference type="PANTHER" id="PTHR45860">
    <property type="entry name" value="TRANSLATION INITIATION FACTOR EIF-2B SUBUNIT ALPHA"/>
    <property type="match status" value="1"/>
</dbReference>
<dbReference type="GO" id="GO:0005829">
    <property type="term" value="C:cytosol"/>
    <property type="evidence" value="ECO:0007669"/>
    <property type="project" value="UniProtKB-SubCell"/>
</dbReference>
<dbReference type="InterPro" id="IPR038595">
    <property type="entry name" value="LOR_sf"/>
</dbReference>
<comment type="subcellular location">
    <subcellularLocation>
        <location evidence="1">Cytoplasm</location>
        <location evidence="1">Cytosol</location>
    </subcellularLocation>
</comment>
<evidence type="ECO:0000256" key="2">
    <source>
        <dbReference type="ARBA" id="ARBA00005437"/>
    </source>
</evidence>
<comment type="similarity">
    <text evidence="2">Belongs to the LOR family.</text>
</comment>
<comment type="subunit">
    <text evidence="9">Component of the translation initiation factor 2B (eIF2B) complex which is a heterodecamer of two sets of five different subunits: alpha, beta, gamma, delta and epsilon. Subunits alpha, beta and delta comprise a regulatory subcomplex and subunits epsilon and gamma comprise a catalytic subcomplex. Within the complex, the hexameric regulatory complex resides at the center, with the two heterodimeric catalytic subcomplexes bound on opposite sides.</text>
</comment>
<dbReference type="AlphaFoldDB" id="A0A5N5G6P7"/>
<dbReference type="FunFam" id="1.20.120.1070:FF:000003">
    <property type="entry name" value="Translation initiation factor eIF-2B subunit alpha"/>
    <property type="match status" value="1"/>
</dbReference>
<dbReference type="Pfam" id="PF04525">
    <property type="entry name" value="LOR"/>
    <property type="match status" value="1"/>
</dbReference>
<evidence type="ECO:0000256" key="9">
    <source>
        <dbReference type="ARBA" id="ARBA00046432"/>
    </source>
</evidence>
<feature type="region of interest" description="Disordered" evidence="11">
    <location>
        <begin position="267"/>
        <end position="290"/>
    </location>
</feature>
<dbReference type="InterPro" id="IPR042529">
    <property type="entry name" value="IF_2B-like_C"/>
</dbReference>
<feature type="region of interest" description="Disordered" evidence="11">
    <location>
        <begin position="205"/>
        <end position="236"/>
    </location>
</feature>
<comment type="similarity">
    <text evidence="3 10">Belongs to the eIF-2B alpha/beta/delta subunits family.</text>
</comment>
<keyword evidence="13" id="KW-1185">Reference proteome</keyword>
<dbReference type="Gene3D" id="1.20.120.1070">
    <property type="entry name" value="Translation initiation factor eIF-2B, N-terminal domain"/>
    <property type="match status" value="1"/>
</dbReference>
<dbReference type="InterPro" id="IPR042528">
    <property type="entry name" value="elF-2B_alpha_N"/>
</dbReference>
<evidence type="ECO:0000256" key="6">
    <source>
        <dbReference type="ARBA" id="ARBA00022917"/>
    </source>
</evidence>
<dbReference type="Pfam" id="PF01008">
    <property type="entry name" value="IF-2B"/>
    <property type="match status" value="1"/>
</dbReference>
<keyword evidence="4" id="KW-0963">Cytoplasm</keyword>
<sequence>MFMTKVHPDAPLSSSLAEYCTSKQETFTIWMKSLILNSNGCTVFDSNGKIVYRVDNYDCKCRGEVYLMDLKGKTLFTIRRKKFNLPGIWEGYRSTGKEINPKKPGFQVRKSSRLCRGRSLCKVVVGLDKNQPHQYRIESLSSKSSYKILENFGRPVAEVKRKQSTCGVVLGEDVLTVVVEPLVDHSLIVGLLVVSASFIHDKQDQERNDAVMASKPDSLTRSPPPPPSSMADALQSPNPKISAYYQTRAAHHGVVTSDWLAQAQAAVGRNPDDQGPIGAEAEAKPGSNSGKPFSVIEEFNSWRKQPDLAEAVAAIRALASVIRSSEATTMMELEIELKKASESLKSWDTTSISLTAGCDLFIRYVTRTSALEYEDFNSAKSRLIERAEKFGEISMKARRIIAVLSQDFIFDGCTILVHGFSRVVLEVLKTAAQSNKLFRVFCTEGRPDRTGLRLSNELAKLDVPVKLLIDSAAAYTMDEVDMVFVGADGVVESGGIINMMGTFQIALVAHSMNKPVYVAAESYKFARLYPLDQKDMAPALHPIDFGVPIPSKVEVERSARDYTPPQYLTLLFTDLGVLTPSVVSDELIQLYL</sequence>